<evidence type="ECO:0000313" key="1">
    <source>
        <dbReference type="EMBL" id="MDZ5470540.1"/>
    </source>
</evidence>
<dbReference type="EMBL" id="JAXOFX010000001">
    <property type="protein sequence ID" value="MDZ5470540.1"/>
    <property type="molecule type" value="Genomic_DNA"/>
</dbReference>
<sequence>MCRNHNELLEEIQEKREKMINSAQKSGFTSEDTIRYSQELDKLIFEYQCTFGKHNRRAEEVRELKYIYKHMMLIWPKALVNV</sequence>
<dbReference type="Gene3D" id="4.10.280.10">
    <property type="entry name" value="Helix-loop-helix DNA-binding domain"/>
    <property type="match status" value="1"/>
</dbReference>
<comment type="caution">
    <text evidence="1">The sequence shown here is derived from an EMBL/GenBank/DDBJ whole genome shotgun (WGS) entry which is preliminary data.</text>
</comment>
<accession>A0ABU5ITQ3</accession>
<reference evidence="1 2" key="1">
    <citation type="submission" date="2023-11" db="EMBL/GenBank/DDBJ databases">
        <title>Bacillus jintuensis, isolated from a mudflat on the Beibu Gulf coast.</title>
        <authorList>
            <person name="Li M."/>
        </authorList>
    </citation>
    <scope>NUCLEOTIDE SEQUENCE [LARGE SCALE GENOMIC DNA]</scope>
    <source>
        <strain evidence="1 2">31A1R</strain>
    </source>
</reference>
<gene>
    <name evidence="1" type="ORF">SM124_02140</name>
</gene>
<organism evidence="1 2">
    <name type="scientific">Robertmurraya mangrovi</name>
    <dbReference type="NCBI Taxonomy" id="3098077"/>
    <lineage>
        <taxon>Bacteria</taxon>
        <taxon>Bacillati</taxon>
        <taxon>Bacillota</taxon>
        <taxon>Bacilli</taxon>
        <taxon>Bacillales</taxon>
        <taxon>Bacillaceae</taxon>
        <taxon>Robertmurraya</taxon>
    </lineage>
</organism>
<proteinExistence type="predicted"/>
<name>A0ABU5ITQ3_9BACI</name>
<dbReference type="PANTHER" id="PTHR41263:SF1">
    <property type="entry name" value="ASPARTYL-PHOSPHATE PHOSPHATASE YISI"/>
    <property type="match status" value="1"/>
</dbReference>
<protein>
    <submittedName>
        <fullName evidence="1">Aspartyl-phosphate phosphatase Spo0E family protein</fullName>
    </submittedName>
</protein>
<dbReference type="InterPro" id="IPR037208">
    <property type="entry name" value="Spo0E-like_sf"/>
</dbReference>
<dbReference type="RefSeq" id="WP_322444839.1">
    <property type="nucleotide sequence ID" value="NZ_JAXOFX010000001.1"/>
</dbReference>
<dbReference type="Proteomes" id="UP001290455">
    <property type="component" value="Unassembled WGS sequence"/>
</dbReference>
<dbReference type="InterPro" id="IPR036638">
    <property type="entry name" value="HLH_DNA-bd_sf"/>
</dbReference>
<dbReference type="InterPro" id="IPR053028">
    <property type="entry name" value="Spo0E-like_phosphatase"/>
</dbReference>
<evidence type="ECO:0000313" key="2">
    <source>
        <dbReference type="Proteomes" id="UP001290455"/>
    </source>
</evidence>
<dbReference type="InterPro" id="IPR018540">
    <property type="entry name" value="Spo0E-like"/>
</dbReference>
<dbReference type="SUPFAM" id="SSF140500">
    <property type="entry name" value="BAS1536-like"/>
    <property type="match status" value="1"/>
</dbReference>
<keyword evidence="2" id="KW-1185">Reference proteome</keyword>
<dbReference type="PANTHER" id="PTHR41263">
    <property type="entry name" value="ASPARTYL-PHOSPHATE PHOSPHATASE YISI"/>
    <property type="match status" value="1"/>
</dbReference>
<dbReference type="Pfam" id="PF09388">
    <property type="entry name" value="SpoOE-like"/>
    <property type="match status" value="1"/>
</dbReference>